<dbReference type="InterPro" id="IPR016177">
    <property type="entry name" value="DNA-bd_dom_sf"/>
</dbReference>
<keyword evidence="3" id="KW-0238">DNA-binding</keyword>
<evidence type="ECO:0000313" key="8">
    <source>
        <dbReference type="EMBL" id="KAJ4967967.1"/>
    </source>
</evidence>
<dbReference type="FunFam" id="3.30.730.10:FF:000001">
    <property type="entry name" value="Ethylene-responsive transcription factor 2"/>
    <property type="match status" value="1"/>
</dbReference>
<organism evidence="8 9">
    <name type="scientific">Protea cynaroides</name>
    <dbReference type="NCBI Taxonomy" id="273540"/>
    <lineage>
        <taxon>Eukaryota</taxon>
        <taxon>Viridiplantae</taxon>
        <taxon>Streptophyta</taxon>
        <taxon>Embryophyta</taxon>
        <taxon>Tracheophyta</taxon>
        <taxon>Spermatophyta</taxon>
        <taxon>Magnoliopsida</taxon>
        <taxon>Proteales</taxon>
        <taxon>Proteaceae</taxon>
        <taxon>Protea</taxon>
    </lineage>
</organism>
<accession>A0A9Q0KCI5</accession>
<dbReference type="PANTHER" id="PTHR31677:SF49">
    <property type="entry name" value="ETHYLENE-RESPONSIVE TRANSCRIPTION FACTOR ERF086"/>
    <property type="match status" value="1"/>
</dbReference>
<dbReference type="Pfam" id="PF00847">
    <property type="entry name" value="AP2"/>
    <property type="match status" value="1"/>
</dbReference>
<comment type="subcellular location">
    <subcellularLocation>
        <location evidence="1">Nucleus</location>
    </subcellularLocation>
</comment>
<dbReference type="CDD" id="cd00018">
    <property type="entry name" value="AP2"/>
    <property type="match status" value="1"/>
</dbReference>
<evidence type="ECO:0000256" key="1">
    <source>
        <dbReference type="ARBA" id="ARBA00004123"/>
    </source>
</evidence>
<feature type="domain" description="AP2/ERF" evidence="7">
    <location>
        <begin position="45"/>
        <end position="102"/>
    </location>
</feature>
<dbReference type="AlphaFoldDB" id="A0A9Q0KCI5"/>
<feature type="region of interest" description="Disordered" evidence="6">
    <location>
        <begin position="1"/>
        <end position="48"/>
    </location>
</feature>
<dbReference type="GO" id="GO:0005634">
    <property type="term" value="C:nucleus"/>
    <property type="evidence" value="ECO:0007669"/>
    <property type="project" value="UniProtKB-SubCell"/>
</dbReference>
<reference evidence="8" key="1">
    <citation type="journal article" date="2023" name="Plant J.">
        <title>The genome of the king protea, Protea cynaroides.</title>
        <authorList>
            <person name="Chang J."/>
            <person name="Duong T.A."/>
            <person name="Schoeman C."/>
            <person name="Ma X."/>
            <person name="Roodt D."/>
            <person name="Barker N."/>
            <person name="Li Z."/>
            <person name="Van de Peer Y."/>
            <person name="Mizrachi E."/>
        </authorList>
    </citation>
    <scope>NUCLEOTIDE SEQUENCE</scope>
    <source>
        <tissue evidence="8">Young leaves</tissue>
    </source>
</reference>
<dbReference type="GO" id="GO:0003700">
    <property type="term" value="F:DNA-binding transcription factor activity"/>
    <property type="evidence" value="ECO:0007669"/>
    <property type="project" value="InterPro"/>
</dbReference>
<dbReference type="PROSITE" id="PS51032">
    <property type="entry name" value="AP2_ERF"/>
    <property type="match status" value="1"/>
</dbReference>
<dbReference type="OrthoDB" id="1937505at2759"/>
<name>A0A9Q0KCI5_9MAGN</name>
<dbReference type="Gene3D" id="3.30.730.10">
    <property type="entry name" value="AP2/ERF domain"/>
    <property type="match status" value="1"/>
</dbReference>
<evidence type="ECO:0000256" key="4">
    <source>
        <dbReference type="ARBA" id="ARBA00023163"/>
    </source>
</evidence>
<dbReference type="GO" id="GO:0003677">
    <property type="term" value="F:DNA binding"/>
    <property type="evidence" value="ECO:0007669"/>
    <property type="project" value="UniProtKB-KW"/>
</dbReference>
<dbReference type="PANTHER" id="PTHR31677">
    <property type="entry name" value="AP2 DOMAIN CLASS TRANSCRIPTION FACTOR"/>
    <property type="match status" value="1"/>
</dbReference>
<comment type="caution">
    <text evidence="8">The sequence shown here is derived from an EMBL/GenBank/DDBJ whole genome shotgun (WGS) entry which is preliminary data.</text>
</comment>
<evidence type="ECO:0000256" key="6">
    <source>
        <dbReference type="SAM" id="MobiDB-lite"/>
    </source>
</evidence>
<proteinExistence type="predicted"/>
<dbReference type="EMBL" id="JAMYWD010000006">
    <property type="protein sequence ID" value="KAJ4967967.1"/>
    <property type="molecule type" value="Genomic_DNA"/>
</dbReference>
<evidence type="ECO:0000256" key="5">
    <source>
        <dbReference type="ARBA" id="ARBA00023242"/>
    </source>
</evidence>
<dbReference type="PRINTS" id="PR00367">
    <property type="entry name" value="ETHRSPELEMNT"/>
</dbReference>
<feature type="compositionally biased region" description="Polar residues" evidence="6">
    <location>
        <begin position="14"/>
        <end position="31"/>
    </location>
</feature>
<dbReference type="InterPro" id="IPR001471">
    <property type="entry name" value="AP2/ERF_dom"/>
</dbReference>
<keyword evidence="4" id="KW-0804">Transcription</keyword>
<dbReference type="SMART" id="SM00380">
    <property type="entry name" value="AP2"/>
    <property type="match status" value="1"/>
</dbReference>
<evidence type="ECO:0000259" key="7">
    <source>
        <dbReference type="PROSITE" id="PS51032"/>
    </source>
</evidence>
<sequence>MSTSYTFKAEETSSTKVSSTRTQSNTPSSQPSERRGRRKQAEPGRFLGVRRRPWGRYAAEIRDPTTKERHWLGTFDTAHEAALAYDRAALSMKGTQARTNFIYTDNTTFRSLLTPLDAQAFLQRSQVLSIANANAIPQVTTQTSNDQYKPNKYQVHVQSEQDMCSTQASSGSGSATINDNFLFSSDFGSGYLESILPDNYLKTASKPRNSSVQDCSFSTLSEIQDPIMVPSLTEVQPYSNNNAASADYLNGSAMDLSLNPNNFPFLDEFNHGFWGYEQPWDLTAAAMNENPLMVEDGCLGAFFPYIDNPGYGFMPQATPSESYCQPLSSCSDVIDLGYSLF</sequence>
<keyword evidence="5" id="KW-0539">Nucleus</keyword>
<dbReference type="Proteomes" id="UP001141806">
    <property type="component" value="Unassembled WGS sequence"/>
</dbReference>
<evidence type="ECO:0000313" key="9">
    <source>
        <dbReference type="Proteomes" id="UP001141806"/>
    </source>
</evidence>
<keyword evidence="9" id="KW-1185">Reference proteome</keyword>
<dbReference type="InterPro" id="IPR036955">
    <property type="entry name" value="AP2/ERF_dom_sf"/>
</dbReference>
<evidence type="ECO:0000256" key="2">
    <source>
        <dbReference type="ARBA" id="ARBA00023015"/>
    </source>
</evidence>
<keyword evidence="2" id="KW-0805">Transcription regulation</keyword>
<protein>
    <recommendedName>
        <fullName evidence="7">AP2/ERF domain-containing protein</fullName>
    </recommendedName>
</protein>
<dbReference type="SUPFAM" id="SSF54171">
    <property type="entry name" value="DNA-binding domain"/>
    <property type="match status" value="1"/>
</dbReference>
<gene>
    <name evidence="8" type="ORF">NE237_014668</name>
</gene>
<evidence type="ECO:0000256" key="3">
    <source>
        <dbReference type="ARBA" id="ARBA00023125"/>
    </source>
</evidence>